<feature type="region of interest" description="Disordered" evidence="1">
    <location>
        <begin position="103"/>
        <end position="137"/>
    </location>
</feature>
<evidence type="ECO:0000313" key="3">
    <source>
        <dbReference type="Proteomes" id="UP000006591"/>
    </source>
</evidence>
<dbReference type="Gramene" id="ONIVA01G33690.1">
    <property type="protein sequence ID" value="ONIVA01G33690.1"/>
    <property type="gene ID" value="ONIVA01G33690"/>
</dbReference>
<keyword evidence="3" id="KW-1185">Reference proteome</keyword>
<feature type="region of interest" description="Disordered" evidence="1">
    <location>
        <begin position="23"/>
        <end position="62"/>
    </location>
</feature>
<name>A0A0E0FSI9_ORYNI</name>
<reference evidence="2" key="2">
    <citation type="submission" date="2018-04" db="EMBL/GenBank/DDBJ databases">
        <title>OnivRS2 (Oryza nivara Reference Sequence Version 2).</title>
        <authorList>
            <person name="Zhang J."/>
            <person name="Kudrna D."/>
            <person name="Lee S."/>
            <person name="Talag J."/>
            <person name="Rajasekar S."/>
            <person name="Welchert J."/>
            <person name="Hsing Y.-I."/>
            <person name="Wing R.A."/>
        </authorList>
    </citation>
    <scope>NUCLEOTIDE SEQUENCE [LARGE SCALE GENOMIC DNA]</scope>
</reference>
<reference evidence="2" key="1">
    <citation type="submission" date="2015-04" db="UniProtKB">
        <authorList>
            <consortium name="EnsemblPlants"/>
        </authorList>
    </citation>
    <scope>IDENTIFICATION</scope>
    <source>
        <strain evidence="2">SL10</strain>
    </source>
</reference>
<dbReference type="AlphaFoldDB" id="A0A0E0FSI9"/>
<sequence>MMTAPYTGGSLASRPIRRRRWCEQGGGRAASSAPRGAGVNGEHRQIRAVGTDSAPDLHDPSPISLCPGISSAAAYDACPLSRHRSRGQGSHLHLQIARCEGRAVPAPSAAAAPESGGAASTSEAPPYASAASAPSPR</sequence>
<feature type="compositionally biased region" description="Low complexity" evidence="1">
    <location>
        <begin position="105"/>
        <end position="137"/>
    </location>
</feature>
<evidence type="ECO:0000256" key="1">
    <source>
        <dbReference type="SAM" id="MobiDB-lite"/>
    </source>
</evidence>
<dbReference type="EnsemblPlants" id="ONIVA01G33690.1">
    <property type="protein sequence ID" value="ONIVA01G33690.1"/>
    <property type="gene ID" value="ONIVA01G33690"/>
</dbReference>
<evidence type="ECO:0000313" key="2">
    <source>
        <dbReference type="EnsemblPlants" id="ONIVA01G33690.1"/>
    </source>
</evidence>
<organism evidence="2">
    <name type="scientific">Oryza nivara</name>
    <name type="common">Indian wild rice</name>
    <name type="synonym">Oryza sativa f. spontanea</name>
    <dbReference type="NCBI Taxonomy" id="4536"/>
    <lineage>
        <taxon>Eukaryota</taxon>
        <taxon>Viridiplantae</taxon>
        <taxon>Streptophyta</taxon>
        <taxon>Embryophyta</taxon>
        <taxon>Tracheophyta</taxon>
        <taxon>Spermatophyta</taxon>
        <taxon>Magnoliopsida</taxon>
        <taxon>Liliopsida</taxon>
        <taxon>Poales</taxon>
        <taxon>Poaceae</taxon>
        <taxon>BOP clade</taxon>
        <taxon>Oryzoideae</taxon>
        <taxon>Oryzeae</taxon>
        <taxon>Oryzinae</taxon>
        <taxon>Oryza</taxon>
    </lineage>
</organism>
<protein>
    <submittedName>
        <fullName evidence="2">Uncharacterized protein</fullName>
    </submittedName>
</protein>
<dbReference type="Proteomes" id="UP000006591">
    <property type="component" value="Chromosome 1"/>
</dbReference>
<accession>A0A0E0FSI9</accession>
<dbReference type="HOGENOM" id="CLU_1868399_0_0_1"/>
<proteinExistence type="predicted"/>